<dbReference type="GO" id="GO:0046872">
    <property type="term" value="F:metal ion binding"/>
    <property type="evidence" value="ECO:0007669"/>
    <property type="project" value="UniProtKB-KW"/>
</dbReference>
<evidence type="ECO:0000256" key="1">
    <source>
        <dbReference type="ARBA" id="ARBA00022723"/>
    </source>
</evidence>
<dbReference type="PANTHER" id="PTHR11474">
    <property type="entry name" value="TYROSINASE FAMILY MEMBER"/>
    <property type="match status" value="1"/>
</dbReference>
<feature type="chain" id="PRO_5008104285" description="Tyrosinase copper-binding domain-containing protein" evidence="2">
    <location>
        <begin position="23"/>
        <end position="549"/>
    </location>
</feature>
<sequence>MFSHLLLLSVTAVLVFSSRARADHHLIVGAPVAPGEDVPLRLNINDLQAAAGPQWDLYVQALRSMQSMDSDNKLSYFQTAGIHGMPYIQWDNAGPREGSQWLGYCPHGSRENAMLTIAQEPLFLPWHRPYVLLFEEQLVQHATDIASSYPESVREQYVAAAKSIRAPYWDWAADNAVPPASIPDTLTINVAIGENVQSSEVPNPLRTYNMPQAALNGQYGTFDRYRRPRTLRCPGPYDSYPYSANNNLRSRNLKGNLYAAFVYARDFDQFAMTANNGVGLEQIHNWIHGDASCGQQFWQPDLSGFDPLFMLHHANVDRLWAYWQYIKPAQAIFTNSYYGQSRYSSPQGTLITPDSPLQPFFGSQSRMHTTRSVANIDGMGYSYEGLQYWNMSSTDLQKSATALINEKYGNRGWSSKRAHALSQHFARFEIDRADVERPSTVAVFIDGAKAGDVSVMPQPAVGIMKGSFMIDGFVQETIAKTAGSNGTVASIAHLVSIQVTKPDGTRIPISSIKSLKLSLEEVPFTPPKSIEEFPVLGKPTIHAIVLKEN</sequence>
<organism evidence="4 5">
    <name type="scientific">Cordyceps confragosa</name>
    <name type="common">Lecanicillium lecanii</name>
    <dbReference type="NCBI Taxonomy" id="2714763"/>
    <lineage>
        <taxon>Eukaryota</taxon>
        <taxon>Fungi</taxon>
        <taxon>Dikarya</taxon>
        <taxon>Ascomycota</taxon>
        <taxon>Pezizomycotina</taxon>
        <taxon>Sordariomycetes</taxon>
        <taxon>Hypocreomycetidae</taxon>
        <taxon>Hypocreales</taxon>
        <taxon>Cordycipitaceae</taxon>
        <taxon>Akanthomyces</taxon>
    </lineage>
</organism>
<evidence type="ECO:0000313" key="5">
    <source>
        <dbReference type="Proteomes" id="UP000243081"/>
    </source>
</evidence>
<name>A0A179IC64_CORDF</name>
<evidence type="ECO:0000259" key="3">
    <source>
        <dbReference type="PROSITE" id="PS00498"/>
    </source>
</evidence>
<gene>
    <name evidence="4" type="ORF">LLEC1_01873</name>
</gene>
<comment type="caution">
    <text evidence="4">The sequence shown here is derived from an EMBL/GenBank/DDBJ whole genome shotgun (WGS) entry which is preliminary data.</text>
</comment>
<reference evidence="4 5" key="1">
    <citation type="submission" date="2016-03" db="EMBL/GenBank/DDBJ databases">
        <title>Fine-scale spatial genetic structure of a fungal parasite of coffee scale insects.</title>
        <authorList>
            <person name="Jackson D."/>
            <person name="Zemenick K.A."/>
            <person name="Malloure B."/>
            <person name="Quandt C.A."/>
            <person name="James T.Y."/>
        </authorList>
    </citation>
    <scope>NUCLEOTIDE SEQUENCE [LARGE SCALE GENOMIC DNA]</scope>
    <source>
        <strain evidence="4 5">UM487</strain>
    </source>
</reference>
<keyword evidence="1" id="KW-0479">Metal-binding</keyword>
<evidence type="ECO:0000256" key="2">
    <source>
        <dbReference type="SAM" id="SignalP"/>
    </source>
</evidence>
<dbReference type="OrthoDB" id="6132182at2759"/>
<dbReference type="AlphaFoldDB" id="A0A179IC64"/>
<dbReference type="GO" id="GO:0016491">
    <property type="term" value="F:oxidoreductase activity"/>
    <property type="evidence" value="ECO:0007669"/>
    <property type="project" value="InterPro"/>
</dbReference>
<dbReference type="PANTHER" id="PTHR11474:SF131">
    <property type="entry name" value="TYROSINASE COPPER-BINDING DOMAIN-CONTAINING PROTEIN"/>
    <property type="match status" value="1"/>
</dbReference>
<dbReference type="InterPro" id="IPR008922">
    <property type="entry name" value="Di-copper_centre_dom_sf"/>
</dbReference>
<dbReference type="InterPro" id="IPR050316">
    <property type="entry name" value="Tyrosinase/Hemocyanin"/>
</dbReference>
<dbReference type="OMA" id="ESIFLTW"/>
<dbReference type="PROSITE" id="PS00498">
    <property type="entry name" value="TYROSINASE_2"/>
    <property type="match status" value="1"/>
</dbReference>
<dbReference type="Gene3D" id="1.10.1280.10">
    <property type="entry name" value="Di-copper center containing domain from catechol oxidase"/>
    <property type="match status" value="1"/>
</dbReference>
<dbReference type="Pfam" id="PF00264">
    <property type="entry name" value="Tyrosinase"/>
    <property type="match status" value="1"/>
</dbReference>
<protein>
    <recommendedName>
        <fullName evidence="3">Tyrosinase copper-binding domain-containing protein</fullName>
    </recommendedName>
</protein>
<accession>A0A179IC64</accession>
<feature type="signal peptide" evidence="2">
    <location>
        <begin position="1"/>
        <end position="22"/>
    </location>
</feature>
<keyword evidence="5" id="KW-1185">Reference proteome</keyword>
<dbReference type="SUPFAM" id="SSF48056">
    <property type="entry name" value="Di-copper centre-containing domain"/>
    <property type="match status" value="1"/>
</dbReference>
<dbReference type="InterPro" id="IPR002227">
    <property type="entry name" value="Tyrosinase_Cu-bd"/>
</dbReference>
<evidence type="ECO:0000313" key="4">
    <source>
        <dbReference type="EMBL" id="OAQ99220.1"/>
    </source>
</evidence>
<dbReference type="Proteomes" id="UP000243081">
    <property type="component" value="Unassembled WGS sequence"/>
</dbReference>
<dbReference type="PRINTS" id="PR00092">
    <property type="entry name" value="TYROSINASE"/>
</dbReference>
<dbReference type="EMBL" id="LUKN01002334">
    <property type="protein sequence ID" value="OAQ99220.1"/>
    <property type="molecule type" value="Genomic_DNA"/>
</dbReference>
<keyword evidence="2" id="KW-0732">Signal</keyword>
<proteinExistence type="predicted"/>
<feature type="domain" description="Tyrosinase copper-binding" evidence="3">
    <location>
        <begin position="306"/>
        <end position="317"/>
    </location>
</feature>